<feature type="compositionally biased region" description="Low complexity" evidence="1">
    <location>
        <begin position="315"/>
        <end position="324"/>
    </location>
</feature>
<feature type="region of interest" description="Disordered" evidence="1">
    <location>
        <begin position="39"/>
        <end position="59"/>
    </location>
</feature>
<sequence length="425" mass="45946">MEVAWRGPELLNPPAFDMMKKRAWGVDAQKVVQLMMGQLQSDSSCTSSSPAAAAAQASADEVTLDLLGEAAAAAARPLRRDPSSSSSDPPQNCALTEFLELDPDQPRLPSDWKTCLDLKTGKLSFVNKSTGITSEDDPRKQPLNVTPLMAIRPLSPTSSRPCAHEFLGSKKSEILREEISLQQQQQRTSSSSSSGAEKSQSQQMLSFSTGTQLWNIQLTDTTTTTSVSLADQLPDPRYQAPEKSHQLELDLNLTAGAAAARSPPPPSSGPPHHEQEQSVCTMEMVQRALRRTADHHQALDHSRKTRAWSLGSPATSSSSSTSRSSRLDAAGNQAPVVDDKTQSTGTSASEAEECMKPAAESRSARTSLCALVTGACTRCLMYIMLDKSNPQCPRCGSDITLDFMTPSTKRQRVEQLDEALNLMTK</sequence>
<dbReference type="PANTHER" id="PTHR14791:SF42">
    <property type="entry name" value="F16L1.2 PROTEIN"/>
    <property type="match status" value="1"/>
</dbReference>
<evidence type="ECO:0000256" key="1">
    <source>
        <dbReference type="SAM" id="MobiDB-lite"/>
    </source>
</evidence>
<dbReference type="PANTHER" id="PTHR14791">
    <property type="entry name" value="BOMB/KIRA PROTEINS"/>
    <property type="match status" value="1"/>
</dbReference>
<dbReference type="EMBL" id="OZ019893">
    <property type="protein sequence ID" value="CAK9191663.1"/>
    <property type="molecule type" value="Genomic_DNA"/>
</dbReference>
<feature type="region of interest" description="Disordered" evidence="1">
    <location>
        <begin position="292"/>
        <end position="352"/>
    </location>
</feature>
<evidence type="ECO:0000259" key="2">
    <source>
        <dbReference type="Pfam" id="PF24747"/>
    </source>
</evidence>
<feature type="compositionally biased region" description="Low complexity" evidence="1">
    <location>
        <begin position="41"/>
        <end position="59"/>
    </location>
</feature>
<proteinExistence type="predicted"/>
<reference evidence="3 4" key="1">
    <citation type="submission" date="2024-02" db="EMBL/GenBank/DDBJ databases">
        <authorList>
            <consortium name="ELIXIR-Norway"/>
            <consortium name="Elixir Norway"/>
        </authorList>
    </citation>
    <scope>NUCLEOTIDE SEQUENCE [LARGE SCALE GENOMIC DNA]</scope>
</reference>
<dbReference type="Pfam" id="PF24747">
    <property type="entry name" value="Zn-ribbon_GIR1"/>
    <property type="match status" value="1"/>
</dbReference>
<feature type="domain" description="GIR1-like zinc ribbon" evidence="2">
    <location>
        <begin position="372"/>
        <end position="404"/>
    </location>
</feature>
<dbReference type="Proteomes" id="UP001497512">
    <property type="component" value="Chromosome 1"/>
</dbReference>
<dbReference type="InterPro" id="IPR036020">
    <property type="entry name" value="WW_dom_sf"/>
</dbReference>
<evidence type="ECO:0000313" key="3">
    <source>
        <dbReference type="EMBL" id="CAK9191663.1"/>
    </source>
</evidence>
<organism evidence="3 4">
    <name type="scientific">Sphagnum troendelagicum</name>
    <dbReference type="NCBI Taxonomy" id="128251"/>
    <lineage>
        <taxon>Eukaryota</taxon>
        <taxon>Viridiplantae</taxon>
        <taxon>Streptophyta</taxon>
        <taxon>Embryophyta</taxon>
        <taxon>Bryophyta</taxon>
        <taxon>Sphagnophytina</taxon>
        <taxon>Sphagnopsida</taxon>
        <taxon>Sphagnales</taxon>
        <taxon>Sphagnaceae</taxon>
        <taxon>Sphagnum</taxon>
    </lineage>
</organism>
<protein>
    <recommendedName>
        <fullName evidence="2">GIR1-like zinc ribbon domain-containing protein</fullName>
    </recommendedName>
</protein>
<feature type="region of interest" description="Disordered" evidence="1">
    <location>
        <begin position="178"/>
        <end position="204"/>
    </location>
</feature>
<feature type="compositionally biased region" description="Basic and acidic residues" evidence="1">
    <location>
        <begin position="292"/>
        <end position="302"/>
    </location>
</feature>
<feature type="compositionally biased region" description="Low complexity" evidence="1">
    <location>
        <begin position="180"/>
        <end position="203"/>
    </location>
</feature>
<accession>A0ABP0TC88</accession>
<feature type="region of interest" description="Disordered" evidence="1">
    <location>
        <begin position="257"/>
        <end position="279"/>
    </location>
</feature>
<name>A0ABP0TC88_9BRYO</name>
<dbReference type="InterPro" id="IPR056440">
    <property type="entry name" value="Zn-ribbon_GIR1"/>
</dbReference>
<feature type="region of interest" description="Disordered" evidence="1">
    <location>
        <begin position="73"/>
        <end position="92"/>
    </location>
</feature>
<dbReference type="SUPFAM" id="SSF51045">
    <property type="entry name" value="WW domain"/>
    <property type="match status" value="1"/>
</dbReference>
<keyword evidence="4" id="KW-1185">Reference proteome</keyword>
<dbReference type="InterPro" id="IPR051105">
    <property type="entry name" value="WWC/KIBRA_Hippo_Reg"/>
</dbReference>
<evidence type="ECO:0000313" key="4">
    <source>
        <dbReference type="Proteomes" id="UP001497512"/>
    </source>
</evidence>
<gene>
    <name evidence="3" type="ORF">CSSPTR1EN2_LOCUS1503</name>
</gene>